<dbReference type="GO" id="GO:0003700">
    <property type="term" value="F:DNA-binding transcription factor activity"/>
    <property type="evidence" value="ECO:0007669"/>
    <property type="project" value="InterPro"/>
</dbReference>
<keyword evidence="3" id="KW-0238">DNA-binding</keyword>
<dbReference type="InterPro" id="IPR005119">
    <property type="entry name" value="LysR_subst-bd"/>
</dbReference>
<dbReference type="RefSeq" id="WP_092320427.1">
    <property type="nucleotide sequence ID" value="NZ_FNTJ01000002.1"/>
</dbReference>
<sequence>MLLRHIRYLLAVAEHCNFTRAAEALHVSQPTLSQQIKQLEEALGAPLFDRSGRSVRLTDAGQAYVAYARRALQDLQAAKRAIHDVQDLSRGSLRLALTPTFTAYLAGPLLSRFHQRYPGINLSIEEMTQDRLEAALAEDRLDLAIAFAGEHLAEIDSQALFSETLSLMVGPQYPQPDSLPLTSEALGRQSLVLLSGDFATRRHIDRYCRQQGIAPRIVAEANSVSAIVEMVRHGQLATILPSSIAREQPGLRSLALQSALAPRRVVLLERRGAYRSAASQAFRQMLLDQGAGVASH</sequence>
<evidence type="ECO:0000256" key="2">
    <source>
        <dbReference type="ARBA" id="ARBA00023015"/>
    </source>
</evidence>
<dbReference type="PANTHER" id="PTHR30419">
    <property type="entry name" value="HTH-TYPE TRANSCRIPTIONAL REGULATOR YBHD"/>
    <property type="match status" value="1"/>
</dbReference>
<dbReference type="NCBIfam" id="NF008416">
    <property type="entry name" value="PRK11242.1"/>
    <property type="match status" value="1"/>
</dbReference>
<evidence type="ECO:0000256" key="1">
    <source>
        <dbReference type="ARBA" id="ARBA00009437"/>
    </source>
</evidence>
<dbReference type="InterPro" id="IPR000847">
    <property type="entry name" value="LysR_HTH_N"/>
</dbReference>
<comment type="similarity">
    <text evidence="1">Belongs to the LysR transcriptional regulatory family.</text>
</comment>
<keyword evidence="7" id="KW-1185">Reference proteome</keyword>
<dbReference type="Proteomes" id="UP000198982">
    <property type="component" value="Unassembled WGS sequence"/>
</dbReference>
<dbReference type="FunFam" id="1.10.10.10:FF:000001">
    <property type="entry name" value="LysR family transcriptional regulator"/>
    <property type="match status" value="1"/>
</dbReference>
<dbReference type="PRINTS" id="PR00039">
    <property type="entry name" value="HTHLYSR"/>
</dbReference>
<proteinExistence type="inferred from homology"/>
<feature type="domain" description="HTH lysR-type" evidence="5">
    <location>
        <begin position="1"/>
        <end position="58"/>
    </location>
</feature>
<dbReference type="GO" id="GO:0005829">
    <property type="term" value="C:cytosol"/>
    <property type="evidence" value="ECO:0007669"/>
    <property type="project" value="TreeGrafter"/>
</dbReference>
<organism evidence="6 7">
    <name type="scientific">Pseudomonas saponiphila</name>
    <dbReference type="NCBI Taxonomy" id="556534"/>
    <lineage>
        <taxon>Bacteria</taxon>
        <taxon>Pseudomonadati</taxon>
        <taxon>Pseudomonadota</taxon>
        <taxon>Gammaproteobacteria</taxon>
        <taxon>Pseudomonadales</taxon>
        <taxon>Pseudomonadaceae</taxon>
        <taxon>Pseudomonas</taxon>
    </lineage>
</organism>
<dbReference type="EMBL" id="FNTJ01000002">
    <property type="protein sequence ID" value="SED13466.1"/>
    <property type="molecule type" value="Genomic_DNA"/>
</dbReference>
<reference evidence="7" key="1">
    <citation type="submission" date="2016-10" db="EMBL/GenBank/DDBJ databases">
        <authorList>
            <person name="Varghese N."/>
            <person name="Submissions S."/>
        </authorList>
    </citation>
    <scope>NUCLEOTIDE SEQUENCE [LARGE SCALE GENOMIC DNA]</scope>
    <source>
        <strain evidence="7">DSM 9751</strain>
    </source>
</reference>
<keyword evidence="4" id="KW-0804">Transcription</keyword>
<dbReference type="PROSITE" id="PS50931">
    <property type="entry name" value="HTH_LYSR"/>
    <property type="match status" value="1"/>
</dbReference>
<dbReference type="Pfam" id="PF03466">
    <property type="entry name" value="LysR_substrate"/>
    <property type="match status" value="1"/>
</dbReference>
<dbReference type="Pfam" id="PF00126">
    <property type="entry name" value="HTH_1"/>
    <property type="match status" value="1"/>
</dbReference>
<gene>
    <name evidence="6" type="ORF">SAMN05216178_6375</name>
</gene>
<dbReference type="AlphaFoldDB" id="A0A1H4Y657"/>
<evidence type="ECO:0000256" key="3">
    <source>
        <dbReference type="ARBA" id="ARBA00023125"/>
    </source>
</evidence>
<dbReference type="SUPFAM" id="SSF46785">
    <property type="entry name" value="Winged helix' DNA-binding domain"/>
    <property type="match status" value="1"/>
</dbReference>
<evidence type="ECO:0000256" key="4">
    <source>
        <dbReference type="ARBA" id="ARBA00023163"/>
    </source>
</evidence>
<dbReference type="InterPro" id="IPR050950">
    <property type="entry name" value="HTH-type_LysR_regulators"/>
</dbReference>
<evidence type="ECO:0000259" key="5">
    <source>
        <dbReference type="PROSITE" id="PS50931"/>
    </source>
</evidence>
<dbReference type="InterPro" id="IPR036388">
    <property type="entry name" value="WH-like_DNA-bd_sf"/>
</dbReference>
<evidence type="ECO:0000313" key="7">
    <source>
        <dbReference type="Proteomes" id="UP000198982"/>
    </source>
</evidence>
<dbReference type="InterPro" id="IPR036390">
    <property type="entry name" value="WH_DNA-bd_sf"/>
</dbReference>
<protein>
    <submittedName>
        <fullName evidence="6">LysR family transcriptional regulator, cyn operon transcriptional activator</fullName>
    </submittedName>
</protein>
<dbReference type="Gene3D" id="1.10.10.10">
    <property type="entry name" value="Winged helix-like DNA-binding domain superfamily/Winged helix DNA-binding domain"/>
    <property type="match status" value="1"/>
</dbReference>
<name>A0A1H4Y657_9PSED</name>
<dbReference type="GO" id="GO:0003677">
    <property type="term" value="F:DNA binding"/>
    <property type="evidence" value="ECO:0007669"/>
    <property type="project" value="UniProtKB-KW"/>
</dbReference>
<dbReference type="SUPFAM" id="SSF53850">
    <property type="entry name" value="Periplasmic binding protein-like II"/>
    <property type="match status" value="1"/>
</dbReference>
<evidence type="ECO:0000313" key="6">
    <source>
        <dbReference type="EMBL" id="SED13466.1"/>
    </source>
</evidence>
<accession>A0A1H4Y657</accession>
<keyword evidence="2" id="KW-0805">Transcription regulation</keyword>
<dbReference type="Gene3D" id="3.40.190.290">
    <property type="match status" value="1"/>
</dbReference>